<protein>
    <submittedName>
        <fullName evidence="3">SGNH_hydro domain-containing protein</fullName>
    </submittedName>
</protein>
<evidence type="ECO:0000313" key="3">
    <source>
        <dbReference type="WBParaSite" id="GPUH_0001448601-mRNA-1"/>
    </source>
</evidence>
<dbReference type="PANTHER" id="PTHR21325:SF23">
    <property type="entry name" value="LIPASE_GDSL DOMAIN-CONTAINING PROTEIN"/>
    <property type="match status" value="1"/>
</dbReference>
<name>A0A183E0H6_9BILA</name>
<reference evidence="1 2" key="2">
    <citation type="submission" date="2018-11" db="EMBL/GenBank/DDBJ databases">
        <authorList>
            <consortium name="Pathogen Informatics"/>
        </authorList>
    </citation>
    <scope>NUCLEOTIDE SEQUENCE [LARGE SCALE GENOMIC DNA]</scope>
</reference>
<reference evidence="3" key="1">
    <citation type="submission" date="2016-06" db="UniProtKB">
        <authorList>
            <consortium name="WormBaseParasite"/>
        </authorList>
    </citation>
    <scope>IDENTIFICATION</scope>
</reference>
<accession>A0A183E0H6</accession>
<dbReference type="WBParaSite" id="GPUH_0001448601-mRNA-1">
    <property type="protein sequence ID" value="GPUH_0001448601-mRNA-1"/>
    <property type="gene ID" value="GPUH_0001448601"/>
</dbReference>
<dbReference type="GO" id="GO:0006644">
    <property type="term" value="P:phospholipid metabolic process"/>
    <property type="evidence" value="ECO:0007669"/>
    <property type="project" value="TreeGrafter"/>
</dbReference>
<keyword evidence="2" id="KW-1185">Reference proteome</keyword>
<dbReference type="PANTHER" id="PTHR21325">
    <property type="entry name" value="PHOSPHOLIPASE B, PLB1"/>
    <property type="match status" value="1"/>
</dbReference>
<dbReference type="EMBL" id="UYRT01081299">
    <property type="protein sequence ID" value="VDN24215.1"/>
    <property type="molecule type" value="Genomic_DNA"/>
</dbReference>
<dbReference type="AlphaFoldDB" id="A0A183E0H6"/>
<gene>
    <name evidence="1" type="ORF">GPUH_LOCUS14467</name>
</gene>
<dbReference type="GO" id="GO:0004620">
    <property type="term" value="F:phospholipase activity"/>
    <property type="evidence" value="ECO:0007669"/>
    <property type="project" value="InterPro"/>
</dbReference>
<evidence type="ECO:0000313" key="1">
    <source>
        <dbReference type="EMBL" id="VDN24215.1"/>
    </source>
</evidence>
<dbReference type="InterPro" id="IPR038885">
    <property type="entry name" value="PLB1"/>
</dbReference>
<proteinExistence type="predicted"/>
<organism evidence="3">
    <name type="scientific">Gongylonema pulchrum</name>
    <dbReference type="NCBI Taxonomy" id="637853"/>
    <lineage>
        <taxon>Eukaryota</taxon>
        <taxon>Metazoa</taxon>
        <taxon>Ecdysozoa</taxon>
        <taxon>Nematoda</taxon>
        <taxon>Chromadorea</taxon>
        <taxon>Rhabditida</taxon>
        <taxon>Spirurina</taxon>
        <taxon>Spiruromorpha</taxon>
        <taxon>Spiruroidea</taxon>
        <taxon>Gongylonematidae</taxon>
        <taxon>Gongylonema</taxon>
    </lineage>
</organism>
<dbReference type="Proteomes" id="UP000271098">
    <property type="component" value="Unassembled WGS sequence"/>
</dbReference>
<dbReference type="OrthoDB" id="10265800at2759"/>
<sequence length="275" mass="30585">MTMPIGAVFETNLTLSFTSKRTFACPHASSSLRSGHSTADLLPQNIDIIAAMGDSIAYVFANDYLFILINNVLQAGKGLWLNSEIEMRGAAFPIGGDTDIDEIISIPNVLRQFNSKLEGQSHGMGTIEQLPQSQMNCARSGAQSVDMLEQVSDCQSLATAKELVRRLQFHYGPRAIRSKWLLIIITVGTDQSSASIKELLYSWKDVFCKLENLFNRKEKPTFALIALPFVVMPDGDDPNSFLIQKHLLLNRYFIIIHSLISHNLQSHSFSIYSTG</sequence>
<evidence type="ECO:0000313" key="2">
    <source>
        <dbReference type="Proteomes" id="UP000271098"/>
    </source>
</evidence>